<dbReference type="SUPFAM" id="SSF53335">
    <property type="entry name" value="S-adenosyl-L-methionine-dependent methyltransferases"/>
    <property type="match status" value="1"/>
</dbReference>
<keyword evidence="1" id="KW-0489">Methyltransferase</keyword>
<reference evidence="4" key="1">
    <citation type="submission" date="2014-08" db="EMBL/GenBank/DDBJ databases">
        <authorList>
            <person name="Murali S."/>
            <person name="Richards S."/>
            <person name="Bandaranaike D."/>
            <person name="Bellair M."/>
            <person name="Blankenburg K."/>
            <person name="Chao H."/>
            <person name="Dinh H."/>
            <person name="Doddapaneni H."/>
            <person name="Dugan-Rocha S."/>
            <person name="Elkadiri S."/>
            <person name="Gnanaolivu R."/>
            <person name="Hughes D."/>
            <person name="Lee S."/>
            <person name="Li M."/>
            <person name="Ming W."/>
            <person name="Munidasa M."/>
            <person name="Muniz J."/>
            <person name="Nguyen L."/>
            <person name="Osuji N."/>
            <person name="Pu L.-L."/>
            <person name="Puazo M."/>
            <person name="Skinner E."/>
            <person name="Qu C."/>
            <person name="Quiroz J."/>
            <person name="Raj R."/>
            <person name="Weissenberger G."/>
            <person name="Xin Y."/>
            <person name="Zou X."/>
            <person name="Han Y."/>
            <person name="Worley K."/>
            <person name="Muzny D."/>
            <person name="Gibbs R."/>
        </authorList>
    </citation>
    <scope>NUCLEOTIDE SEQUENCE</scope>
    <source>
        <strain evidence="4">HAZT.00-mixed</strain>
        <tissue evidence="4">Whole organism</tissue>
    </source>
</reference>
<dbReference type="InterPro" id="IPR029063">
    <property type="entry name" value="SAM-dependent_MTases_sf"/>
</dbReference>
<dbReference type="PANTHER" id="PTHR21008:SF0">
    <property type="entry name" value="S-ADENOSYLMETHIONINE SENSOR UPSTREAM OF MTORC1"/>
    <property type="match status" value="1"/>
</dbReference>
<gene>
    <name evidence="4" type="ORF">HAZT_HAZT010678</name>
</gene>
<dbReference type="GO" id="GO:1904262">
    <property type="term" value="P:negative regulation of TORC1 signaling"/>
    <property type="evidence" value="ECO:0007669"/>
    <property type="project" value="TreeGrafter"/>
</dbReference>
<organism evidence="4">
    <name type="scientific">Hyalella azteca</name>
    <name type="common">Amphipod</name>
    <dbReference type="NCBI Taxonomy" id="294128"/>
    <lineage>
        <taxon>Eukaryota</taxon>
        <taxon>Metazoa</taxon>
        <taxon>Ecdysozoa</taxon>
        <taxon>Arthropoda</taxon>
        <taxon>Crustacea</taxon>
        <taxon>Multicrustacea</taxon>
        <taxon>Malacostraca</taxon>
        <taxon>Eumalacostraca</taxon>
        <taxon>Peracarida</taxon>
        <taxon>Amphipoda</taxon>
        <taxon>Senticaudata</taxon>
        <taxon>Talitrida</taxon>
        <taxon>Talitroidea</taxon>
        <taxon>Hyalellidae</taxon>
        <taxon>Hyalella</taxon>
    </lineage>
</organism>
<dbReference type="EMBL" id="JQDR03000063">
    <property type="protein sequence ID" value="KAA0204053.1"/>
    <property type="molecule type" value="Genomic_DNA"/>
</dbReference>
<dbReference type="PANTHER" id="PTHR21008">
    <property type="entry name" value="S-ADENOSYLMETHIONINE SENSOR UPSTREAM OF MTORC1-RELATED"/>
    <property type="match status" value="1"/>
</dbReference>
<comment type="caution">
    <text evidence="4">The sequence shown here is derived from an EMBL/GenBank/DDBJ whole genome shotgun (WGS) entry which is preliminary data.</text>
</comment>
<dbReference type="Proteomes" id="UP000711488">
    <property type="component" value="Unassembled WGS sequence"/>
</dbReference>
<sequence length="228" mass="25964">MFSVRRPSPCSERLRVLDVGSCYDPFSRYPDLDVTALDLHPATETVHQCDFLNLKVETNESSSQLSASNTVAMTNEASDNTVLQDITPQTPQIDQDSLDEPNKVERHEARVGAITSLPAMSFNVVIFCLFLEYIPVAEQRLRCCKIATELLKPEGILVIITPDSKYEGHNNFLYKAWQVALAELGLARIKYQKKEHFHGMVFRKGLCRQVWQQDSQRMLNEIQEKMTA</sequence>
<feature type="non-terminal residue" evidence="4">
    <location>
        <position position="228"/>
    </location>
</feature>
<accession>A0A6A0HDZ9</accession>
<name>A0A6A0HDZ9_HYAAZ</name>
<protein>
    <submittedName>
        <fullName evidence="4">Uncharacterized protein</fullName>
    </submittedName>
</protein>
<dbReference type="GO" id="GO:0008168">
    <property type="term" value="F:methyltransferase activity"/>
    <property type="evidence" value="ECO:0007669"/>
    <property type="project" value="UniProtKB-KW"/>
</dbReference>
<evidence type="ECO:0000256" key="1">
    <source>
        <dbReference type="ARBA" id="ARBA00022603"/>
    </source>
</evidence>
<reference evidence="4" key="3">
    <citation type="submission" date="2019-06" db="EMBL/GenBank/DDBJ databases">
        <authorList>
            <person name="Poynton C."/>
            <person name="Hasenbein S."/>
            <person name="Benoit J.B."/>
            <person name="Sepulveda M.S."/>
            <person name="Poelchau M.F."/>
            <person name="Murali S.C."/>
            <person name="Chen S."/>
            <person name="Glastad K.M."/>
            <person name="Werren J.H."/>
            <person name="Vineis J.H."/>
            <person name="Bowen J.L."/>
            <person name="Friedrich M."/>
            <person name="Jones J."/>
            <person name="Robertson H.M."/>
            <person name="Feyereisen R."/>
            <person name="Mechler-Hickson A."/>
            <person name="Mathers N."/>
            <person name="Lee C.E."/>
            <person name="Colbourne J.K."/>
            <person name="Biales A."/>
            <person name="Johnston J.S."/>
            <person name="Wellborn G.A."/>
            <person name="Rosendale A.J."/>
            <person name="Cridge A.G."/>
            <person name="Munoz-Torres M.C."/>
            <person name="Bain P.A."/>
            <person name="Manny A.R."/>
            <person name="Major K.M."/>
            <person name="Lambert F.N."/>
            <person name="Vulpe C.D."/>
            <person name="Tuck P."/>
            <person name="Blalock B.J."/>
            <person name="Lin Y.-Y."/>
            <person name="Smith M.E."/>
            <person name="Ochoa-Acuna H."/>
            <person name="Chen M.-J.M."/>
            <person name="Childers C.P."/>
            <person name="Qu J."/>
            <person name="Dugan S."/>
            <person name="Lee S.L."/>
            <person name="Chao H."/>
            <person name="Dinh H."/>
            <person name="Han Y."/>
            <person name="Doddapaneni H."/>
            <person name="Worley K.C."/>
            <person name="Muzny D.M."/>
            <person name="Gibbs R.A."/>
            <person name="Richards S."/>
        </authorList>
    </citation>
    <scope>NUCLEOTIDE SEQUENCE</scope>
    <source>
        <strain evidence="4">HAZT.00-mixed</strain>
        <tissue evidence="4">Whole organism</tissue>
    </source>
</reference>
<keyword evidence="2" id="KW-0808">Transferase</keyword>
<evidence type="ECO:0000256" key="3">
    <source>
        <dbReference type="ARBA" id="ARBA00022691"/>
    </source>
</evidence>
<proteinExistence type="predicted"/>
<keyword evidence="3" id="KW-0949">S-adenosyl-L-methionine</keyword>
<evidence type="ECO:0000256" key="2">
    <source>
        <dbReference type="ARBA" id="ARBA00022679"/>
    </source>
</evidence>
<evidence type="ECO:0000313" key="4">
    <source>
        <dbReference type="EMBL" id="KAA0204053.1"/>
    </source>
</evidence>
<dbReference type="InterPro" id="IPR021867">
    <property type="entry name" value="Bmt2/SAMTOR"/>
</dbReference>
<dbReference type="AlphaFoldDB" id="A0A6A0HDZ9"/>
<dbReference type="GO" id="GO:0032259">
    <property type="term" value="P:methylation"/>
    <property type="evidence" value="ECO:0007669"/>
    <property type="project" value="UniProtKB-KW"/>
</dbReference>
<reference evidence="4" key="2">
    <citation type="journal article" date="2018" name="Environ. Sci. Technol.">
        <title>The Toxicogenome of Hyalella azteca: A Model for Sediment Ecotoxicology and Evolutionary Toxicology.</title>
        <authorList>
            <person name="Poynton H.C."/>
            <person name="Hasenbein S."/>
            <person name="Benoit J.B."/>
            <person name="Sepulveda M.S."/>
            <person name="Poelchau M.F."/>
            <person name="Hughes D.S.T."/>
            <person name="Murali S.C."/>
            <person name="Chen S."/>
            <person name="Glastad K.M."/>
            <person name="Goodisman M.A.D."/>
            <person name="Werren J.H."/>
            <person name="Vineis J.H."/>
            <person name="Bowen J.L."/>
            <person name="Friedrich M."/>
            <person name="Jones J."/>
            <person name="Robertson H.M."/>
            <person name="Feyereisen R."/>
            <person name="Mechler-Hickson A."/>
            <person name="Mathers N."/>
            <person name="Lee C.E."/>
            <person name="Colbourne J.K."/>
            <person name="Biales A."/>
            <person name="Johnston J.S."/>
            <person name="Wellborn G.A."/>
            <person name="Rosendale A.J."/>
            <person name="Cridge A.G."/>
            <person name="Munoz-Torres M.C."/>
            <person name="Bain P.A."/>
            <person name="Manny A.R."/>
            <person name="Major K.M."/>
            <person name="Lambert F.N."/>
            <person name="Vulpe C.D."/>
            <person name="Tuck P."/>
            <person name="Blalock B.J."/>
            <person name="Lin Y.Y."/>
            <person name="Smith M.E."/>
            <person name="Ochoa-Acuna H."/>
            <person name="Chen M.M."/>
            <person name="Childers C.P."/>
            <person name="Qu J."/>
            <person name="Dugan S."/>
            <person name="Lee S.L."/>
            <person name="Chao H."/>
            <person name="Dinh H."/>
            <person name="Han Y."/>
            <person name="Doddapaneni H."/>
            <person name="Worley K.C."/>
            <person name="Muzny D.M."/>
            <person name="Gibbs R.A."/>
            <person name="Richards S."/>
        </authorList>
    </citation>
    <scope>NUCLEOTIDE SEQUENCE</scope>
    <source>
        <strain evidence="4">HAZT.00-mixed</strain>
        <tissue evidence="4">Whole organism</tissue>
    </source>
</reference>
<dbReference type="Gene3D" id="3.40.50.150">
    <property type="entry name" value="Vaccinia Virus protein VP39"/>
    <property type="match status" value="1"/>
</dbReference>